<reference evidence="3" key="1">
    <citation type="journal article" date="2014" name="BMC Genomics">
        <title>Genome sequencing of two Neorhizobium galegae strains reveals a noeT gene responsible for the unusual acetylation of the nodulation factors.</title>
        <authorList>
            <person name="Osterman J."/>
            <person name="Marsh J."/>
            <person name="Laine P.K."/>
            <person name="Zeng Z."/>
            <person name="Alatalo E."/>
            <person name="Sullivan J.T."/>
            <person name="Young J.P."/>
            <person name="Thomas-Oates J."/>
            <person name="Paulin L."/>
            <person name="Lindstrom K."/>
        </authorList>
    </citation>
    <scope>NUCLEOTIDE SEQUENCE [LARGE SCALE GENOMIC DNA]</scope>
    <source>
        <strain evidence="3">HAMBI 540</strain>
    </source>
</reference>
<dbReference type="AlphaFoldDB" id="A0A068SP77"/>
<dbReference type="eggNOG" id="ENOG5033NU5">
    <property type="taxonomic scope" value="Bacteria"/>
</dbReference>
<name>A0A068SP77_NEOGA</name>
<sequence length="78" mass="8466">MSDLAKIMADLHSALANELLERVNSKTATASDLSVVRQFLKDNGIDSVPKKGDPLERLSHTLPFTGPEDDETAGYLPN</sequence>
<dbReference type="Proteomes" id="UP000028181">
    <property type="component" value="Chromosome I"/>
</dbReference>
<dbReference type="OrthoDB" id="5461324at2"/>
<proteinExistence type="predicted"/>
<dbReference type="PATRIC" id="fig|1028800.3.peg.1412"/>
<gene>
    <name evidence="2" type="ORF">RG540_CH13960</name>
</gene>
<dbReference type="GeneID" id="24258126"/>
<feature type="region of interest" description="Disordered" evidence="1">
    <location>
        <begin position="46"/>
        <end position="78"/>
    </location>
</feature>
<evidence type="ECO:0000256" key="1">
    <source>
        <dbReference type="SAM" id="MobiDB-lite"/>
    </source>
</evidence>
<evidence type="ECO:0000313" key="2">
    <source>
        <dbReference type="EMBL" id="CDN47576.1"/>
    </source>
</evidence>
<accession>A0A068SP77</accession>
<feature type="compositionally biased region" description="Basic and acidic residues" evidence="1">
    <location>
        <begin position="46"/>
        <end position="59"/>
    </location>
</feature>
<dbReference type="HOGENOM" id="CLU_179409_0_0_5"/>
<evidence type="ECO:0000313" key="3">
    <source>
        <dbReference type="Proteomes" id="UP000028181"/>
    </source>
</evidence>
<dbReference type="Pfam" id="PF11123">
    <property type="entry name" value="DNA_Packaging_2"/>
    <property type="match status" value="1"/>
</dbReference>
<protein>
    <submittedName>
        <fullName evidence="2">Uncharacterized protein</fullName>
    </submittedName>
</protein>
<dbReference type="InterPro" id="IPR024345">
    <property type="entry name" value="DNA_matur_Phage_T7-like"/>
</dbReference>
<organism evidence="2 3">
    <name type="scientific">Neorhizobium galegae bv. orientalis str. HAMBI 540</name>
    <dbReference type="NCBI Taxonomy" id="1028800"/>
    <lineage>
        <taxon>Bacteria</taxon>
        <taxon>Pseudomonadati</taxon>
        <taxon>Pseudomonadota</taxon>
        <taxon>Alphaproteobacteria</taxon>
        <taxon>Hyphomicrobiales</taxon>
        <taxon>Rhizobiaceae</taxon>
        <taxon>Rhizobium/Agrobacterium group</taxon>
        <taxon>Neorhizobium</taxon>
    </lineage>
</organism>
<dbReference type="KEGG" id="ngg:RG540_CH13960"/>
<dbReference type="EMBL" id="HG938353">
    <property type="protein sequence ID" value="CDN47576.1"/>
    <property type="molecule type" value="Genomic_DNA"/>
</dbReference>
<keyword evidence="3" id="KW-1185">Reference proteome</keyword>
<dbReference type="RefSeq" id="WP_038586000.1">
    <property type="nucleotide sequence ID" value="NZ_HG938353.1"/>
</dbReference>